<dbReference type="EMBL" id="HG994580">
    <property type="protein sequence ID" value="CAF2769648.1"/>
    <property type="molecule type" value="Genomic_DNA"/>
</dbReference>
<evidence type="ECO:0000313" key="2">
    <source>
        <dbReference type="EMBL" id="CAF2769648.1"/>
    </source>
</evidence>
<dbReference type="AlphaFoldDB" id="A0A7R8CCC1"/>
<evidence type="ECO:0000256" key="1">
    <source>
        <dbReference type="SAM" id="MobiDB-lite"/>
    </source>
</evidence>
<feature type="region of interest" description="Disordered" evidence="1">
    <location>
        <begin position="143"/>
        <end position="166"/>
    </location>
</feature>
<reference evidence="2" key="1">
    <citation type="submission" date="2021-02" db="EMBL/GenBank/DDBJ databases">
        <authorList>
            <person name="Bekaert M."/>
        </authorList>
    </citation>
    <scope>NUCLEOTIDE SEQUENCE</scope>
    <source>
        <strain evidence="2">IoA-00</strain>
    </source>
</reference>
<evidence type="ECO:0000313" key="3">
    <source>
        <dbReference type="Proteomes" id="UP000675881"/>
    </source>
</evidence>
<sequence length="194" mass="21917">MTRILGDVLHLLTSSAPQFLNAKTRCHVEEGKMRTAQAEGDSVVDFAENYSALYQDELQSGSRNLKQVSIFCFVAWSDADPLSYVGLMISLDHYKKVAAKFLRVCQVEFVSRGQIKHRIYYNAQTSYLHTFLSSPTRTLAVSRRQGSTSTIEEPRHPPFVSSDKDDSCPPLIKTRGLVTYQFQNKTDLTGSLWD</sequence>
<feature type="compositionally biased region" description="Basic and acidic residues" evidence="1">
    <location>
        <begin position="152"/>
        <end position="166"/>
    </location>
</feature>
<dbReference type="Proteomes" id="UP000675881">
    <property type="component" value="Chromosome 1"/>
</dbReference>
<gene>
    <name evidence="2" type="ORF">LSAA_900</name>
</gene>
<protein>
    <submittedName>
        <fullName evidence="2">(salmon louse) hypothetical protein</fullName>
    </submittedName>
</protein>
<keyword evidence="3" id="KW-1185">Reference proteome</keyword>
<name>A0A7R8CCC1_LEPSM</name>
<proteinExistence type="predicted"/>
<organism evidence="2 3">
    <name type="scientific">Lepeophtheirus salmonis</name>
    <name type="common">Salmon louse</name>
    <name type="synonym">Caligus salmonis</name>
    <dbReference type="NCBI Taxonomy" id="72036"/>
    <lineage>
        <taxon>Eukaryota</taxon>
        <taxon>Metazoa</taxon>
        <taxon>Ecdysozoa</taxon>
        <taxon>Arthropoda</taxon>
        <taxon>Crustacea</taxon>
        <taxon>Multicrustacea</taxon>
        <taxon>Hexanauplia</taxon>
        <taxon>Copepoda</taxon>
        <taxon>Siphonostomatoida</taxon>
        <taxon>Caligidae</taxon>
        <taxon>Lepeophtheirus</taxon>
    </lineage>
</organism>
<accession>A0A7R8CCC1</accession>